<dbReference type="KEGG" id="eus:EUTSA_v10017397mg"/>
<keyword evidence="3" id="KW-1185">Reference proteome</keyword>
<gene>
    <name evidence="2" type="ORF">EUTSA_v10017397mg</name>
</gene>
<reference evidence="2 3" key="1">
    <citation type="journal article" date="2013" name="Front. Plant Sci.">
        <title>The Reference Genome of the Halophytic Plant Eutrema salsugineum.</title>
        <authorList>
            <person name="Yang R."/>
            <person name="Jarvis D.E."/>
            <person name="Chen H."/>
            <person name="Beilstein M.A."/>
            <person name="Grimwood J."/>
            <person name="Jenkins J."/>
            <person name="Shu S."/>
            <person name="Prochnik S."/>
            <person name="Xin M."/>
            <person name="Ma C."/>
            <person name="Schmutz J."/>
            <person name="Wing R.A."/>
            <person name="Mitchell-Olds T."/>
            <person name="Schumaker K.S."/>
            <person name="Wang X."/>
        </authorList>
    </citation>
    <scope>NUCLEOTIDE SEQUENCE [LARGE SCALE GENOMIC DNA]</scope>
</reference>
<dbReference type="eggNOG" id="ENOG502SG3G">
    <property type="taxonomic scope" value="Eukaryota"/>
</dbReference>
<sequence length="140" mass="15253">MAVSKFLVVLALFFTCLSLANSDPFRTRPWEQNEMVSPNDGLDTVDTDAKEPEQNGGGYIRGWCRHGCCYAGSNGCIRCCRYPNEETNSVGMQKRGRGGCKYGCCGSYANGQCSACCSRSQVAEKAKKDEASPVWAQGRP</sequence>
<evidence type="ECO:0000256" key="1">
    <source>
        <dbReference type="SAM" id="SignalP"/>
    </source>
</evidence>
<accession>V4M923</accession>
<feature type="chain" id="PRO_5004722516" evidence="1">
    <location>
        <begin position="23"/>
        <end position="140"/>
    </location>
</feature>
<name>V4M923_EUTSA</name>
<dbReference type="Gramene" id="ESQ52844">
    <property type="protein sequence ID" value="ESQ52844"/>
    <property type="gene ID" value="EUTSA_v10017397mg"/>
</dbReference>
<keyword evidence="1" id="KW-0732">Signal</keyword>
<feature type="signal peptide" evidence="1">
    <location>
        <begin position="1"/>
        <end position="22"/>
    </location>
</feature>
<dbReference type="EMBL" id="KI517385">
    <property type="protein sequence ID" value="ESQ52844.1"/>
    <property type="molecule type" value="Genomic_DNA"/>
</dbReference>
<proteinExistence type="predicted"/>
<dbReference type="Proteomes" id="UP000030689">
    <property type="component" value="Unassembled WGS sequence"/>
</dbReference>
<dbReference type="AlphaFoldDB" id="V4M923"/>
<organism evidence="2 3">
    <name type="scientific">Eutrema salsugineum</name>
    <name type="common">Saltwater cress</name>
    <name type="synonym">Sisymbrium salsugineum</name>
    <dbReference type="NCBI Taxonomy" id="72664"/>
    <lineage>
        <taxon>Eukaryota</taxon>
        <taxon>Viridiplantae</taxon>
        <taxon>Streptophyta</taxon>
        <taxon>Embryophyta</taxon>
        <taxon>Tracheophyta</taxon>
        <taxon>Spermatophyta</taxon>
        <taxon>Magnoliopsida</taxon>
        <taxon>eudicotyledons</taxon>
        <taxon>Gunneridae</taxon>
        <taxon>Pentapetalae</taxon>
        <taxon>rosids</taxon>
        <taxon>malvids</taxon>
        <taxon>Brassicales</taxon>
        <taxon>Brassicaceae</taxon>
        <taxon>Eutremeae</taxon>
        <taxon>Eutrema</taxon>
    </lineage>
</organism>
<dbReference type="OrthoDB" id="1074610at2759"/>
<dbReference type="OMA" id="GCIRCCR"/>
<evidence type="ECO:0000313" key="3">
    <source>
        <dbReference type="Proteomes" id="UP000030689"/>
    </source>
</evidence>
<evidence type="ECO:0000313" key="2">
    <source>
        <dbReference type="EMBL" id="ESQ52844.1"/>
    </source>
</evidence>
<protein>
    <submittedName>
        <fullName evidence="2">Uncharacterized protein</fullName>
    </submittedName>
</protein>